<evidence type="ECO:0000259" key="5">
    <source>
        <dbReference type="Pfam" id="PF13439"/>
    </source>
</evidence>
<gene>
    <name evidence="6" type="ORF">H6G24_21755</name>
</gene>
<protein>
    <submittedName>
        <fullName evidence="6">Glycosyltransferase</fullName>
    </submittedName>
</protein>
<sequence length="425" mass="48410">MKIAFIVGKFPILSETFIINQITGAIERGHEVDIYAYQPSHSSKVHPNFHKYQLLSRTYYQPSIPTNRFWRLLKAIKLIIENFKKAPLVLLRSLNIFKYGKRAASLKLLYSVIPLLKSPAYDIIHCQFGPQGLETMLWRDLGAIRGKLVTSFRGYDISSYIHKYGEDVYEELFIKGDFFLANCQFFQKKAIRLGCDPQKIVVHGSGIDCSRFQFKPRFAPQANAKIYLLTTARLVAKKGLEYSIRAVDQVAKLYPNIEYNIIGDGVLRQELEQLITALNITDKIQILGWKHQLEIIEFLDNSHIFLAPSITSEDGNQDAPVNTLKEAMAMGLPVISTRHGGIPELVEDGISGFLVPERDADAIAKKLIYLLEHPEMWEKMGKAGRAFVETQYDINQLNDELVQIYQQISNQNLQIADKSLAVTRM</sequence>
<keyword evidence="2" id="KW-0328">Glycosyltransferase</keyword>
<keyword evidence="7" id="KW-1185">Reference proteome</keyword>
<comment type="similarity">
    <text evidence="1">Belongs to the glycosyltransferase group 1 family. Glycosyltransferase 4 subfamily.</text>
</comment>
<evidence type="ECO:0000313" key="6">
    <source>
        <dbReference type="EMBL" id="MBD2198099.1"/>
    </source>
</evidence>
<keyword evidence="3" id="KW-0808">Transferase</keyword>
<evidence type="ECO:0000259" key="4">
    <source>
        <dbReference type="Pfam" id="PF00534"/>
    </source>
</evidence>
<dbReference type="Pfam" id="PF13439">
    <property type="entry name" value="Glyco_transf_4"/>
    <property type="match status" value="1"/>
</dbReference>
<feature type="domain" description="Glycosyl transferase family 1" evidence="4">
    <location>
        <begin position="223"/>
        <end position="386"/>
    </location>
</feature>
<dbReference type="InterPro" id="IPR028098">
    <property type="entry name" value="Glyco_trans_4-like_N"/>
</dbReference>
<proteinExistence type="inferred from homology"/>
<name>A0ABR8AEB2_9CYAN</name>
<evidence type="ECO:0000256" key="3">
    <source>
        <dbReference type="ARBA" id="ARBA00022679"/>
    </source>
</evidence>
<dbReference type="EMBL" id="JACJQH010000036">
    <property type="protein sequence ID" value="MBD2198099.1"/>
    <property type="molecule type" value="Genomic_DNA"/>
</dbReference>
<feature type="domain" description="Glycosyltransferase subfamily 4-like N-terminal" evidence="5">
    <location>
        <begin position="15"/>
        <end position="211"/>
    </location>
</feature>
<dbReference type="RefSeq" id="WP_190545526.1">
    <property type="nucleotide sequence ID" value="NZ_CAWPNO010000069.1"/>
</dbReference>
<reference evidence="6 7" key="1">
    <citation type="journal article" date="2020" name="ISME J.">
        <title>Comparative genomics reveals insights into cyanobacterial evolution and habitat adaptation.</title>
        <authorList>
            <person name="Chen M.Y."/>
            <person name="Teng W.K."/>
            <person name="Zhao L."/>
            <person name="Hu C.X."/>
            <person name="Zhou Y.K."/>
            <person name="Han B.P."/>
            <person name="Song L.R."/>
            <person name="Shu W.S."/>
        </authorList>
    </citation>
    <scope>NUCLEOTIDE SEQUENCE [LARGE SCALE GENOMIC DNA]</scope>
    <source>
        <strain evidence="6 7">FACHB-288</strain>
    </source>
</reference>
<organism evidence="6 7">
    <name type="scientific">Calothrix parietina FACHB-288</name>
    <dbReference type="NCBI Taxonomy" id="2692896"/>
    <lineage>
        <taxon>Bacteria</taxon>
        <taxon>Bacillati</taxon>
        <taxon>Cyanobacteriota</taxon>
        <taxon>Cyanophyceae</taxon>
        <taxon>Nostocales</taxon>
        <taxon>Calotrichaceae</taxon>
        <taxon>Calothrix</taxon>
    </lineage>
</organism>
<dbReference type="InterPro" id="IPR001296">
    <property type="entry name" value="Glyco_trans_1"/>
</dbReference>
<evidence type="ECO:0000256" key="1">
    <source>
        <dbReference type="ARBA" id="ARBA00009481"/>
    </source>
</evidence>
<dbReference type="Pfam" id="PF00534">
    <property type="entry name" value="Glycos_transf_1"/>
    <property type="match status" value="1"/>
</dbReference>
<dbReference type="PANTHER" id="PTHR12526:SF640">
    <property type="entry name" value="COLANIC ACID BIOSYNTHESIS GLYCOSYLTRANSFERASE WCAL-RELATED"/>
    <property type="match status" value="1"/>
</dbReference>
<evidence type="ECO:0000313" key="7">
    <source>
        <dbReference type="Proteomes" id="UP000658514"/>
    </source>
</evidence>
<dbReference type="SUPFAM" id="SSF53756">
    <property type="entry name" value="UDP-Glycosyltransferase/glycogen phosphorylase"/>
    <property type="match status" value="1"/>
</dbReference>
<dbReference type="Gene3D" id="3.40.50.2000">
    <property type="entry name" value="Glycogen Phosphorylase B"/>
    <property type="match status" value="2"/>
</dbReference>
<dbReference type="Proteomes" id="UP000658514">
    <property type="component" value="Unassembled WGS sequence"/>
</dbReference>
<comment type="caution">
    <text evidence="6">The sequence shown here is derived from an EMBL/GenBank/DDBJ whole genome shotgun (WGS) entry which is preliminary data.</text>
</comment>
<dbReference type="PANTHER" id="PTHR12526">
    <property type="entry name" value="GLYCOSYLTRANSFERASE"/>
    <property type="match status" value="1"/>
</dbReference>
<accession>A0ABR8AEB2</accession>
<evidence type="ECO:0000256" key="2">
    <source>
        <dbReference type="ARBA" id="ARBA00022676"/>
    </source>
</evidence>